<dbReference type="InterPro" id="IPR000182">
    <property type="entry name" value="GNAT_dom"/>
</dbReference>
<dbReference type="PANTHER" id="PTHR47237">
    <property type="entry name" value="SLL0310 PROTEIN"/>
    <property type="match status" value="1"/>
</dbReference>
<dbReference type="PANTHER" id="PTHR47237:SF2">
    <property type="entry name" value="BLL4206 PROTEIN"/>
    <property type="match status" value="1"/>
</dbReference>
<dbReference type="PROSITE" id="PS51186">
    <property type="entry name" value="GNAT"/>
    <property type="match status" value="1"/>
</dbReference>
<proteinExistence type="predicted"/>
<dbReference type="Pfam" id="PF18014">
    <property type="entry name" value="Acetyltransf_18"/>
    <property type="match status" value="1"/>
</dbReference>
<keyword evidence="3" id="KW-1185">Reference proteome</keyword>
<dbReference type="InterPro" id="IPR016181">
    <property type="entry name" value="Acyl_CoA_acyltransferase"/>
</dbReference>
<name>A0A437H229_9SPHN</name>
<keyword evidence="2" id="KW-0808">Transferase</keyword>
<dbReference type="Gene3D" id="3.40.630.90">
    <property type="match status" value="1"/>
</dbReference>
<dbReference type="InterPro" id="IPR052729">
    <property type="entry name" value="Acyl/Acetyltrans_Enzymes"/>
</dbReference>
<gene>
    <name evidence="2" type="ORF">EKN06_05550</name>
</gene>
<dbReference type="GO" id="GO:0016747">
    <property type="term" value="F:acyltransferase activity, transferring groups other than amino-acyl groups"/>
    <property type="evidence" value="ECO:0007669"/>
    <property type="project" value="InterPro"/>
</dbReference>
<dbReference type="EMBL" id="RXOL01000001">
    <property type="protein sequence ID" value="RVQ69626.1"/>
    <property type="molecule type" value="Genomic_DNA"/>
</dbReference>
<evidence type="ECO:0000259" key="1">
    <source>
        <dbReference type="PROSITE" id="PS51186"/>
    </source>
</evidence>
<dbReference type="Gene3D" id="3.40.630.30">
    <property type="match status" value="1"/>
</dbReference>
<dbReference type="CDD" id="cd04301">
    <property type="entry name" value="NAT_SF"/>
    <property type="match status" value="1"/>
</dbReference>
<reference evidence="2 3" key="1">
    <citation type="submission" date="2018-12" db="EMBL/GenBank/DDBJ databases">
        <title>Croceicoccus ponticola sp. nov., a lipolytic bacterium isolated from seawater.</title>
        <authorList>
            <person name="Yoon J.-H."/>
        </authorList>
    </citation>
    <scope>NUCLEOTIDE SEQUENCE [LARGE SCALE GENOMIC DNA]</scope>
    <source>
        <strain evidence="2 3">GM-16</strain>
    </source>
</reference>
<dbReference type="SUPFAM" id="SSF55729">
    <property type="entry name" value="Acyl-CoA N-acyltransferases (Nat)"/>
    <property type="match status" value="1"/>
</dbReference>
<evidence type="ECO:0000313" key="2">
    <source>
        <dbReference type="EMBL" id="RVQ69626.1"/>
    </source>
</evidence>
<accession>A0A437H229</accession>
<dbReference type="AlphaFoldDB" id="A0A437H229"/>
<dbReference type="OrthoDB" id="8453373at2"/>
<comment type="caution">
    <text evidence="2">The sequence shown here is derived from an EMBL/GenBank/DDBJ whole genome shotgun (WGS) entry which is preliminary data.</text>
</comment>
<dbReference type="Proteomes" id="UP000283003">
    <property type="component" value="Unassembled WGS sequence"/>
</dbReference>
<protein>
    <submittedName>
        <fullName evidence="2">N-acetyltransferase</fullName>
    </submittedName>
</protein>
<dbReference type="InterPro" id="IPR041496">
    <property type="entry name" value="YitH/HolE_GNAT"/>
</dbReference>
<sequence>MATPARAGRAIDPVSPGLGRTKAFGARRSRQNHGDVVTTSEIQISALGVDDLEDAHGLSMALNWPYRLADWAFAHALGEGLALRHDGRLIGTGMRWNYGPDFATVGMIIVDGAYRGQRLGSRIVDGLLAGAGDRSVILNATLDGLELYRRRGFEGFDVTNQHQGIAGPLTAPDRAYRLEPATDTDWPAMTKLDKSAAGMPRARLLDALAKVGRASVLRGEDGGVRGYAVCREFGRGHVIGPVIAPNFEEAAALIAHAMAGLAGRFVRVNTSARSGLGEWLEAGGLVRVGSEEAMVRGSLPRISSQACIFALCSNSLG</sequence>
<organism evidence="2 3">
    <name type="scientific">Croceicoccus ponticola</name>
    <dbReference type="NCBI Taxonomy" id="2217664"/>
    <lineage>
        <taxon>Bacteria</taxon>
        <taxon>Pseudomonadati</taxon>
        <taxon>Pseudomonadota</taxon>
        <taxon>Alphaproteobacteria</taxon>
        <taxon>Sphingomonadales</taxon>
        <taxon>Erythrobacteraceae</taxon>
        <taxon>Croceicoccus</taxon>
    </lineage>
</organism>
<feature type="domain" description="N-acetyltransferase" evidence="1">
    <location>
        <begin position="42"/>
        <end position="174"/>
    </location>
</feature>
<evidence type="ECO:0000313" key="3">
    <source>
        <dbReference type="Proteomes" id="UP000283003"/>
    </source>
</evidence>
<dbReference type="Pfam" id="PF00583">
    <property type="entry name" value="Acetyltransf_1"/>
    <property type="match status" value="1"/>
</dbReference>